<feature type="compositionally biased region" description="Polar residues" evidence="1">
    <location>
        <begin position="186"/>
        <end position="198"/>
    </location>
</feature>
<keyword evidence="4" id="KW-1185">Reference proteome</keyword>
<evidence type="ECO:0000313" key="3">
    <source>
        <dbReference type="EMBL" id="KAK1407768.1"/>
    </source>
</evidence>
<dbReference type="AlphaFoldDB" id="A0AAD8JPZ5"/>
<dbReference type="EMBL" id="JAUHHV010000011">
    <property type="protein sequence ID" value="KAK1407768.1"/>
    <property type="molecule type" value="Genomic_DNA"/>
</dbReference>
<organism evidence="3 4">
    <name type="scientific">Tagetes erecta</name>
    <name type="common">African marigold</name>
    <dbReference type="NCBI Taxonomy" id="13708"/>
    <lineage>
        <taxon>Eukaryota</taxon>
        <taxon>Viridiplantae</taxon>
        <taxon>Streptophyta</taxon>
        <taxon>Embryophyta</taxon>
        <taxon>Tracheophyta</taxon>
        <taxon>Spermatophyta</taxon>
        <taxon>Magnoliopsida</taxon>
        <taxon>eudicotyledons</taxon>
        <taxon>Gunneridae</taxon>
        <taxon>Pentapetalae</taxon>
        <taxon>asterids</taxon>
        <taxon>campanulids</taxon>
        <taxon>Asterales</taxon>
        <taxon>Asteraceae</taxon>
        <taxon>Asteroideae</taxon>
        <taxon>Heliantheae alliance</taxon>
        <taxon>Tageteae</taxon>
        <taxon>Tagetes</taxon>
    </lineage>
</organism>
<sequence length="198" mass="22042">MMGTPGKDDYKGMIPRSFEQIFESKQKLQNQGWKYEMNKRMTFNEFIVVLGIIYLFAGISSLSHTKNGLEEGWEKNDKLYAGSGMADCVSEMKNDQMKIVDEEEDEHSNQPLKLQARKPFDKLKGELNISYKITGTGRVEAPVTFNPAEAYACSLLYLLTGVAPVAVAAVYPPPREGGDYDAGFAQPQTPADITNKVT</sequence>
<keyword evidence="2" id="KW-1133">Transmembrane helix</keyword>
<accession>A0AAD8JPZ5</accession>
<evidence type="ECO:0000256" key="2">
    <source>
        <dbReference type="SAM" id="Phobius"/>
    </source>
</evidence>
<evidence type="ECO:0000313" key="4">
    <source>
        <dbReference type="Proteomes" id="UP001229421"/>
    </source>
</evidence>
<keyword evidence="2" id="KW-0812">Transmembrane</keyword>
<keyword evidence="2" id="KW-0472">Membrane</keyword>
<feature type="region of interest" description="Disordered" evidence="1">
    <location>
        <begin position="179"/>
        <end position="198"/>
    </location>
</feature>
<dbReference type="Proteomes" id="UP001229421">
    <property type="component" value="Unassembled WGS sequence"/>
</dbReference>
<protein>
    <submittedName>
        <fullName evidence="3">Uncharacterized protein</fullName>
    </submittedName>
</protein>
<feature type="transmembrane region" description="Helical" evidence="2">
    <location>
        <begin position="43"/>
        <end position="62"/>
    </location>
</feature>
<comment type="caution">
    <text evidence="3">The sequence shown here is derived from an EMBL/GenBank/DDBJ whole genome shotgun (WGS) entry which is preliminary data.</text>
</comment>
<name>A0AAD8JPZ5_TARER</name>
<reference evidence="3" key="1">
    <citation type="journal article" date="2023" name="bioRxiv">
        <title>Improved chromosome-level genome assembly for marigold (Tagetes erecta).</title>
        <authorList>
            <person name="Jiang F."/>
            <person name="Yuan L."/>
            <person name="Wang S."/>
            <person name="Wang H."/>
            <person name="Xu D."/>
            <person name="Wang A."/>
            <person name="Fan W."/>
        </authorList>
    </citation>
    <scope>NUCLEOTIDE SEQUENCE</scope>
    <source>
        <strain evidence="3">WSJ</strain>
        <tissue evidence="3">Leaf</tissue>
    </source>
</reference>
<gene>
    <name evidence="3" type="ORF">QVD17_39395</name>
</gene>
<evidence type="ECO:0000256" key="1">
    <source>
        <dbReference type="SAM" id="MobiDB-lite"/>
    </source>
</evidence>
<proteinExistence type="predicted"/>